<evidence type="ECO:0000313" key="3">
    <source>
        <dbReference type="Proteomes" id="UP000824232"/>
    </source>
</evidence>
<name>A0A9D1DUQ5_9FIRM</name>
<organism evidence="2 3">
    <name type="scientific">Candidatus Onthousia excrementipullorum</name>
    <dbReference type="NCBI Taxonomy" id="2840884"/>
    <lineage>
        <taxon>Bacteria</taxon>
        <taxon>Bacillati</taxon>
        <taxon>Bacillota</taxon>
        <taxon>Bacilli</taxon>
        <taxon>Candidatus Onthousia</taxon>
    </lineage>
</organism>
<protein>
    <submittedName>
        <fullName evidence="2">Collagen-like protein</fullName>
    </submittedName>
</protein>
<dbReference type="InterPro" id="IPR008160">
    <property type="entry name" value="Collagen"/>
</dbReference>
<dbReference type="PANTHER" id="PTHR24637">
    <property type="entry name" value="COLLAGEN"/>
    <property type="match status" value="1"/>
</dbReference>
<dbReference type="Pfam" id="PF01391">
    <property type="entry name" value="Collagen"/>
    <property type="match status" value="1"/>
</dbReference>
<dbReference type="AlphaFoldDB" id="A0A9D1DUQ5"/>
<dbReference type="Gene3D" id="2.60.120.40">
    <property type="match status" value="1"/>
</dbReference>
<keyword evidence="2" id="KW-0176">Collagen</keyword>
<reference evidence="2" key="1">
    <citation type="submission" date="2020-10" db="EMBL/GenBank/DDBJ databases">
        <authorList>
            <person name="Gilroy R."/>
        </authorList>
    </citation>
    <scope>NUCLEOTIDE SEQUENCE</scope>
    <source>
        <strain evidence="2">CHK184-20233</strain>
    </source>
</reference>
<dbReference type="EMBL" id="DVHC01000043">
    <property type="protein sequence ID" value="HIR59251.1"/>
    <property type="molecule type" value="Genomic_DNA"/>
</dbReference>
<comment type="caution">
    <text evidence="2">The sequence shown here is derived from an EMBL/GenBank/DDBJ whole genome shotgun (WGS) entry which is preliminary data.</text>
</comment>
<reference evidence="2" key="2">
    <citation type="journal article" date="2021" name="PeerJ">
        <title>Extensive microbial diversity within the chicken gut microbiome revealed by metagenomics and culture.</title>
        <authorList>
            <person name="Gilroy R."/>
            <person name="Ravi A."/>
            <person name="Getino M."/>
            <person name="Pursley I."/>
            <person name="Horton D.L."/>
            <person name="Alikhan N.F."/>
            <person name="Baker D."/>
            <person name="Gharbi K."/>
            <person name="Hall N."/>
            <person name="Watson M."/>
            <person name="Adriaenssens E.M."/>
            <person name="Foster-Nyarko E."/>
            <person name="Jarju S."/>
            <person name="Secka A."/>
            <person name="Antonio M."/>
            <person name="Oren A."/>
            <person name="Chaudhuri R.R."/>
            <person name="La Ragione R."/>
            <person name="Hildebrand F."/>
            <person name="Pallen M.J."/>
        </authorList>
    </citation>
    <scope>NUCLEOTIDE SEQUENCE</scope>
    <source>
        <strain evidence="2">CHK184-20233</strain>
    </source>
</reference>
<evidence type="ECO:0000313" key="2">
    <source>
        <dbReference type="EMBL" id="HIR59251.1"/>
    </source>
</evidence>
<dbReference type="InterPro" id="IPR008983">
    <property type="entry name" value="Tumour_necrosis_fac-like_dom"/>
</dbReference>
<gene>
    <name evidence="2" type="ORF">IAB38_04300</name>
</gene>
<accession>A0A9D1DUQ5</accession>
<dbReference type="PANTHER" id="PTHR24637:SF422">
    <property type="entry name" value="COLLAGEN IV NC1 DOMAIN-CONTAINING PROTEIN"/>
    <property type="match status" value="1"/>
</dbReference>
<sequence length="276" mass="28035">MNQENYDRLRDKCKDCKDSCLCEVVRCLVNDCTGPTGPCGCTGPTGPKGATGPTGATGMQGPTGPTGATGATGMQGPTGPTGATGATGATGMQGPIGPTGATGATGATGMQGPTGPTGATGATGATGPSGGSFNAAAMVHDESNAIVPVNEAVKPTITNLSNGITYDPTTGEFMVPQTGQYLINWWFNVRSKNTNTECEPVALGIELHQTTPGFNLIAHSSTHNRLSCCDTGTISGNALFAANANDKFRFVNTSNTNFQLVPNDRYSASFSVTRIN</sequence>
<dbReference type="Proteomes" id="UP000824232">
    <property type="component" value="Unassembled WGS sequence"/>
</dbReference>
<feature type="region of interest" description="Disordered" evidence="1">
    <location>
        <begin position="52"/>
        <end position="87"/>
    </location>
</feature>
<evidence type="ECO:0000256" key="1">
    <source>
        <dbReference type="SAM" id="MobiDB-lite"/>
    </source>
</evidence>
<proteinExistence type="predicted"/>